<dbReference type="GO" id="GO:0003677">
    <property type="term" value="F:DNA binding"/>
    <property type="evidence" value="ECO:0007669"/>
    <property type="project" value="UniProtKB-KW"/>
</dbReference>
<reference evidence="2" key="1">
    <citation type="journal article" date="2021" name="Nat. Commun.">
        <title>Genetic determinants of endophytism in the Arabidopsis root mycobiome.</title>
        <authorList>
            <person name="Mesny F."/>
            <person name="Miyauchi S."/>
            <person name="Thiergart T."/>
            <person name="Pickel B."/>
            <person name="Atanasova L."/>
            <person name="Karlsson M."/>
            <person name="Huettel B."/>
            <person name="Barry K.W."/>
            <person name="Haridas S."/>
            <person name="Chen C."/>
            <person name="Bauer D."/>
            <person name="Andreopoulos W."/>
            <person name="Pangilinan J."/>
            <person name="LaButti K."/>
            <person name="Riley R."/>
            <person name="Lipzen A."/>
            <person name="Clum A."/>
            <person name="Drula E."/>
            <person name="Henrissat B."/>
            <person name="Kohler A."/>
            <person name="Grigoriev I.V."/>
            <person name="Martin F.M."/>
            <person name="Hacquard S."/>
        </authorList>
    </citation>
    <scope>NUCLEOTIDE SEQUENCE</scope>
    <source>
        <strain evidence="2">MPI-SDFR-AT-0120</strain>
    </source>
</reference>
<sequence length="597" mass="68357">MARRAFTELPTEILEAIFLHLDPQSLLSVSQTNKLIKQLTADSPIVWRHLCWSQFKSWDVRHNIAAKFAGPLSDVDWRALYVEKYKIGTRTRLLLDHIVGTQHQRMRCINDIADFGHDAKETLLREQKCSDDADDVLARRYYATAVLERIHRETAINIWKDLHEGEDISIERALGAYDVFARIGEDADTGYVEESICVLAKGVLDEHPGFSALSAREKGSILATYLRDRGFRGVPDTSYGALGNSFIGLVLKSSTHESLPLISVAIYCALARRVGLDARPCGFPYHVYTLVYAPPNHDLDGNYKPSSSSTLDFMYLDPFRSSNEVFRGDLVRTLRDLHVPTPEHRHFLSDTHTRELVLRTARNIMTSVQTIRQSEAGLRGIQASWLNFYPDMDNAFYASIWSMLLLGPMYENPGLSNATTRRRQFLPYLLEHFQTHCPWDVSLLEQYVIPMFSDQPEGQRLLQFVQSMYQVDAMRKPILRRDEKTENVRFKVGQLFQHKRYSYEGVITGWDVNCDAGEDWIQNMSVDTLPKGRNQAFYHVLVCDKSVRYVAEENIEPVATGTEPSEALLLLAGRHFKRWDGDAHVFVSNVRDEYPDD</sequence>
<dbReference type="PANTHER" id="PTHR31350">
    <property type="entry name" value="SI:DKEY-261L7.2"/>
    <property type="match status" value="1"/>
</dbReference>
<accession>A0A8K0RHU0</accession>
<dbReference type="InterPro" id="IPR011722">
    <property type="entry name" value="Hemimethylated_DNA-bd_dom"/>
</dbReference>
<evidence type="ECO:0000313" key="3">
    <source>
        <dbReference type="Proteomes" id="UP000813461"/>
    </source>
</evidence>
<dbReference type="EMBL" id="JAGMVJ010000001">
    <property type="protein sequence ID" value="KAH7095255.1"/>
    <property type="molecule type" value="Genomic_DNA"/>
</dbReference>
<dbReference type="NCBIfam" id="TIGR02097">
    <property type="entry name" value="yccV"/>
    <property type="match status" value="1"/>
</dbReference>
<feature type="domain" description="F-box" evidence="1">
    <location>
        <begin position="3"/>
        <end position="50"/>
    </location>
</feature>
<dbReference type="PANTHER" id="PTHR31350:SF27">
    <property type="entry name" value="HEMIMETHYLATED DNA-BINDING DOMAIN-CONTAINING PROTEIN"/>
    <property type="match status" value="1"/>
</dbReference>
<keyword evidence="2" id="KW-0238">DNA-binding</keyword>
<dbReference type="Pfam" id="PF13369">
    <property type="entry name" value="Transglut_core2"/>
    <property type="match status" value="1"/>
</dbReference>
<proteinExistence type="predicted"/>
<protein>
    <submittedName>
        <fullName evidence="2">Hemimethylated DNA-binding protein YccV like-domain-containing protein</fullName>
    </submittedName>
</protein>
<dbReference type="SUPFAM" id="SSF141255">
    <property type="entry name" value="YccV-like"/>
    <property type="match status" value="1"/>
</dbReference>
<dbReference type="Gene3D" id="2.30.30.390">
    <property type="entry name" value="Hemimethylated DNA-binding domain"/>
    <property type="match status" value="1"/>
</dbReference>
<evidence type="ECO:0000313" key="2">
    <source>
        <dbReference type="EMBL" id="KAH7095255.1"/>
    </source>
</evidence>
<keyword evidence="3" id="KW-1185">Reference proteome</keyword>
<organism evidence="2 3">
    <name type="scientific">Paraphoma chrysanthemicola</name>
    <dbReference type="NCBI Taxonomy" id="798071"/>
    <lineage>
        <taxon>Eukaryota</taxon>
        <taxon>Fungi</taxon>
        <taxon>Dikarya</taxon>
        <taxon>Ascomycota</taxon>
        <taxon>Pezizomycotina</taxon>
        <taxon>Dothideomycetes</taxon>
        <taxon>Pleosporomycetidae</taxon>
        <taxon>Pleosporales</taxon>
        <taxon>Pleosporineae</taxon>
        <taxon>Phaeosphaeriaceae</taxon>
        <taxon>Paraphoma</taxon>
    </lineage>
</organism>
<dbReference type="InterPro" id="IPR032698">
    <property type="entry name" value="SirB1_N"/>
</dbReference>
<dbReference type="OrthoDB" id="28868at2759"/>
<dbReference type="Proteomes" id="UP000813461">
    <property type="component" value="Unassembled WGS sequence"/>
</dbReference>
<name>A0A8K0RHU0_9PLEO</name>
<dbReference type="InterPro" id="IPR001810">
    <property type="entry name" value="F-box_dom"/>
</dbReference>
<gene>
    <name evidence="2" type="ORF">FB567DRAFT_556537</name>
</gene>
<dbReference type="SMART" id="SM00992">
    <property type="entry name" value="YccV-like"/>
    <property type="match status" value="1"/>
</dbReference>
<dbReference type="Pfam" id="PF08755">
    <property type="entry name" value="YccV-like"/>
    <property type="match status" value="1"/>
</dbReference>
<comment type="caution">
    <text evidence="2">The sequence shown here is derived from an EMBL/GenBank/DDBJ whole genome shotgun (WGS) entry which is preliminary data.</text>
</comment>
<evidence type="ECO:0000259" key="1">
    <source>
        <dbReference type="PROSITE" id="PS50181"/>
    </source>
</evidence>
<dbReference type="AlphaFoldDB" id="A0A8K0RHU0"/>
<dbReference type="PROSITE" id="PS50181">
    <property type="entry name" value="FBOX"/>
    <property type="match status" value="1"/>
</dbReference>
<dbReference type="InterPro" id="IPR036623">
    <property type="entry name" value="Hemimethylated_DNA-bd_sf"/>
</dbReference>
<dbReference type="Pfam" id="PF12937">
    <property type="entry name" value="F-box-like"/>
    <property type="match status" value="1"/>
</dbReference>
<dbReference type="Gene3D" id="1.20.1280.50">
    <property type="match status" value="1"/>
</dbReference>
<dbReference type="SMART" id="SM00256">
    <property type="entry name" value="FBOX"/>
    <property type="match status" value="1"/>
</dbReference>
<dbReference type="SUPFAM" id="SSF81383">
    <property type="entry name" value="F-box domain"/>
    <property type="match status" value="1"/>
</dbReference>
<dbReference type="InterPro" id="IPR036047">
    <property type="entry name" value="F-box-like_dom_sf"/>
</dbReference>